<organism evidence="14 15">
    <name type="scientific">Taphrina deformans (strain PYCC 5710 / ATCC 11124 / CBS 356.35 / IMI 108563 / JCM 9778 / NBRC 8474)</name>
    <name type="common">Peach leaf curl fungus</name>
    <name type="synonym">Lalaria deformans</name>
    <dbReference type="NCBI Taxonomy" id="1097556"/>
    <lineage>
        <taxon>Eukaryota</taxon>
        <taxon>Fungi</taxon>
        <taxon>Dikarya</taxon>
        <taxon>Ascomycota</taxon>
        <taxon>Taphrinomycotina</taxon>
        <taxon>Taphrinomycetes</taxon>
        <taxon>Taphrinales</taxon>
        <taxon>Taphrinaceae</taxon>
        <taxon>Taphrina</taxon>
    </lineage>
</organism>
<evidence type="ECO:0000259" key="13">
    <source>
        <dbReference type="PROSITE" id="PS51718"/>
    </source>
</evidence>
<evidence type="ECO:0000256" key="10">
    <source>
        <dbReference type="ARBA" id="ARBA00023136"/>
    </source>
</evidence>
<proteinExistence type="predicted"/>
<evidence type="ECO:0000256" key="8">
    <source>
        <dbReference type="ARBA" id="ARBA00023128"/>
    </source>
</evidence>
<dbReference type="GO" id="GO:0051646">
    <property type="term" value="P:mitochondrion localization"/>
    <property type="evidence" value="ECO:0007669"/>
    <property type="project" value="TreeGrafter"/>
</dbReference>
<keyword evidence="9" id="KW-0342">GTP-binding</keyword>
<dbReference type="PANTHER" id="PTHR10465:SF0">
    <property type="entry name" value="SARCALUMENIN"/>
    <property type="match status" value="1"/>
</dbReference>
<dbReference type="EMBL" id="CAHR02000052">
    <property type="protein sequence ID" value="CCG81635.1"/>
    <property type="molecule type" value="Genomic_DNA"/>
</dbReference>
<dbReference type="eggNOG" id="KOG0448">
    <property type="taxonomic scope" value="Eukaryota"/>
</dbReference>
<comment type="subcellular location">
    <subcellularLocation>
        <location evidence="1">Mitochondrion outer membrane</location>
        <topology evidence="1">Multi-pass membrane protein</topology>
    </subcellularLocation>
</comment>
<dbReference type="InterPro" id="IPR045063">
    <property type="entry name" value="Dynamin_N"/>
</dbReference>
<keyword evidence="3" id="KW-0547">Nucleotide-binding</keyword>
<feature type="compositionally biased region" description="Basic and acidic residues" evidence="12">
    <location>
        <begin position="33"/>
        <end position="50"/>
    </location>
</feature>
<comment type="catalytic activity">
    <reaction evidence="11">
        <text>GTP + H2O = GDP + phosphate + H(+)</text>
        <dbReference type="Rhea" id="RHEA:19669"/>
        <dbReference type="ChEBI" id="CHEBI:15377"/>
        <dbReference type="ChEBI" id="CHEBI:15378"/>
        <dbReference type="ChEBI" id="CHEBI:37565"/>
        <dbReference type="ChEBI" id="CHEBI:43474"/>
        <dbReference type="ChEBI" id="CHEBI:58189"/>
    </reaction>
</comment>
<dbReference type="Pfam" id="PF00350">
    <property type="entry name" value="Dynamin_N"/>
    <property type="match status" value="1"/>
</dbReference>
<evidence type="ECO:0000256" key="9">
    <source>
        <dbReference type="ARBA" id="ARBA00023134"/>
    </source>
</evidence>
<dbReference type="GO" id="GO:0008053">
    <property type="term" value="P:mitochondrial fusion"/>
    <property type="evidence" value="ECO:0007669"/>
    <property type="project" value="TreeGrafter"/>
</dbReference>
<dbReference type="InterPro" id="IPR027094">
    <property type="entry name" value="Mitofusin_fam"/>
</dbReference>
<dbReference type="GO" id="GO:0003924">
    <property type="term" value="F:GTPase activity"/>
    <property type="evidence" value="ECO:0007669"/>
    <property type="project" value="InterPro"/>
</dbReference>
<dbReference type="InterPro" id="IPR030381">
    <property type="entry name" value="G_DYNAMIN_dom"/>
</dbReference>
<dbReference type="FunFam" id="3.40.50.300:FF:000638">
    <property type="entry name" value="Transmembrane GTPase Fzo1, putative"/>
    <property type="match status" value="1"/>
</dbReference>
<keyword evidence="15" id="KW-1185">Reference proteome</keyword>
<dbReference type="STRING" id="1097556.R4X8I4"/>
<keyword evidence="2 14" id="KW-0812">Transmembrane</keyword>
<reference evidence="14 15" key="1">
    <citation type="journal article" date="2013" name="MBio">
        <title>Genome sequencing of the plant pathogen Taphrina deformans, the causal agent of peach leaf curl.</title>
        <authorList>
            <person name="Cisse O.H."/>
            <person name="Almeida J.M.G.C.F."/>
            <person name="Fonseca A."/>
            <person name="Kumar A.A."/>
            <person name="Salojaervi J."/>
            <person name="Overmyer K."/>
            <person name="Hauser P.M."/>
            <person name="Pagni M."/>
        </authorList>
    </citation>
    <scope>NUCLEOTIDE SEQUENCE [LARGE SCALE GENOMIC DNA]</scope>
    <source>
        <strain evidence="15">PYCC 5710 / ATCC 11124 / CBS 356.35 / IMI 108563 / JCM 9778 / NBRC 8474</strain>
    </source>
</reference>
<evidence type="ECO:0000256" key="6">
    <source>
        <dbReference type="ARBA" id="ARBA00022989"/>
    </source>
</evidence>
<dbReference type="GO" id="GO:0005741">
    <property type="term" value="C:mitochondrial outer membrane"/>
    <property type="evidence" value="ECO:0007669"/>
    <property type="project" value="UniProtKB-SubCell"/>
</dbReference>
<dbReference type="SUPFAM" id="SSF52540">
    <property type="entry name" value="P-loop containing nucleoside triphosphate hydrolases"/>
    <property type="match status" value="1"/>
</dbReference>
<evidence type="ECO:0000256" key="7">
    <source>
        <dbReference type="ARBA" id="ARBA00023054"/>
    </source>
</evidence>
<keyword evidence="8" id="KW-0496">Mitochondrion</keyword>
<dbReference type="GO" id="GO:0005525">
    <property type="term" value="F:GTP binding"/>
    <property type="evidence" value="ECO:0007669"/>
    <property type="project" value="UniProtKB-KW"/>
</dbReference>
<feature type="region of interest" description="Disordered" evidence="12">
    <location>
        <begin position="30"/>
        <end position="66"/>
    </location>
</feature>
<evidence type="ECO:0000256" key="3">
    <source>
        <dbReference type="ARBA" id="ARBA00022741"/>
    </source>
</evidence>
<dbReference type="Proteomes" id="UP000013776">
    <property type="component" value="Unassembled WGS sequence"/>
</dbReference>
<keyword evidence="7" id="KW-0175">Coiled coil</keyword>
<dbReference type="PANTHER" id="PTHR10465">
    <property type="entry name" value="TRANSMEMBRANE GTPASE FZO1"/>
    <property type="match status" value="1"/>
</dbReference>
<keyword evidence="6" id="KW-1133">Transmembrane helix</keyword>
<dbReference type="PROSITE" id="PS51718">
    <property type="entry name" value="G_DYNAMIN_2"/>
    <property type="match status" value="1"/>
</dbReference>
<protein>
    <submittedName>
        <fullName evidence="14">Transmembrane GTPase fzo1</fullName>
    </submittedName>
</protein>
<evidence type="ECO:0000256" key="2">
    <source>
        <dbReference type="ARBA" id="ARBA00022692"/>
    </source>
</evidence>
<keyword evidence="10" id="KW-0472">Membrane</keyword>
<dbReference type="Gene3D" id="3.40.50.300">
    <property type="entry name" value="P-loop containing nucleotide triphosphate hydrolases"/>
    <property type="match status" value="1"/>
</dbReference>
<evidence type="ECO:0000256" key="12">
    <source>
        <dbReference type="SAM" id="MobiDB-lite"/>
    </source>
</evidence>
<feature type="compositionally biased region" description="Polar residues" evidence="12">
    <location>
        <begin position="54"/>
        <end position="65"/>
    </location>
</feature>
<feature type="domain" description="Dynamin-type G" evidence="13">
    <location>
        <begin position="216"/>
        <end position="486"/>
    </location>
</feature>
<evidence type="ECO:0000313" key="15">
    <source>
        <dbReference type="Proteomes" id="UP000013776"/>
    </source>
</evidence>
<evidence type="ECO:0000256" key="5">
    <source>
        <dbReference type="ARBA" id="ARBA00022801"/>
    </source>
</evidence>
<dbReference type="AlphaFoldDB" id="R4X8I4"/>
<comment type="caution">
    <text evidence="14">The sequence shown here is derived from an EMBL/GenBank/DDBJ whole genome shotgun (WGS) entry which is preliminary data.</text>
</comment>
<evidence type="ECO:0000313" key="14">
    <source>
        <dbReference type="EMBL" id="CCG81635.1"/>
    </source>
</evidence>
<evidence type="ECO:0000256" key="11">
    <source>
        <dbReference type="ARBA" id="ARBA00048548"/>
    </source>
</evidence>
<dbReference type="OrthoDB" id="9984778at2759"/>
<evidence type="ECO:0000256" key="4">
    <source>
        <dbReference type="ARBA" id="ARBA00022787"/>
    </source>
</evidence>
<sequence>MYATKRTRDLPAAQAADDYNDSAYAGSETMSVVDKDTKDSQYVTERDSSRIRRPSNSNGAETQLKYNHDRHEISRSITEAIKVASAFRTKATDKEWPMQVPMLDASIKQVRPGCQRTTTVAEGMQSTDSRRALKRSSTSLQLHERDSESCTVAEPEPTVLSAEVNKQLQILRPEIMMAAHEENIIHTMNPTAVGEIMEKQFIKVQKHLGKIQVRVEDIASKVLVTGDLNAGKSTFCNALLRQNILPIDQQPCTEVFCEIHDSRENEDINEVHAVFHEVDYDRSNDSTFKRLQYSDLEEAVLLPSDYASLKVYVDDQRTLCESLLRNGVVDISLIDAPGLNSDSVQTTAVYARQEEIDVIVFVVGAENHFTLSAKQFLWNAANEKAYLFIVVNRFDNIKDKERCRRVILEQIKSLSPKTYAEAAELVHFVSAENVLQESDSAFTETFRELELQLRNFVLNKRSQSKLAPAKNFVGKFWTDAAALSTYNHDIAGQQNATLEAELLDTSANLTSLSKEHQAAMEHAATQKETISEDVRTATKLRILSAVNSLKDVHETCQYPGFLSCYKYACSLRDEYLKSILSATIQSEMLCRDSTAKGVEIIRNIGLSHFDADQYALKPFNAKMMFSLKRDAIQRNLPVDLQPLDFVDFSKFETVVGTSSLSAALLLYGGKTMGWTALVDTSFRIMNTVGIERTPKLIGGVTAIAMAGLCTYIVYQVPNALQKNLARKVQEAVTTSDYIGNNANRIANDCRKVLQIPENELRVAFASKLEAEQRAKIQIEKNLFTTRATIEFFKKQAQTIAREEKRLERIAL</sequence>
<keyword evidence="5" id="KW-0378">Hydrolase</keyword>
<dbReference type="InterPro" id="IPR027417">
    <property type="entry name" value="P-loop_NTPase"/>
</dbReference>
<keyword evidence="4" id="KW-1000">Mitochondrion outer membrane</keyword>
<accession>R4X8I4</accession>
<evidence type="ECO:0000256" key="1">
    <source>
        <dbReference type="ARBA" id="ARBA00004374"/>
    </source>
</evidence>
<gene>
    <name evidence="14" type="ORF">TAPDE_001446</name>
</gene>
<name>R4X8I4_TAPDE</name>